<evidence type="ECO:0000313" key="2">
    <source>
        <dbReference type="Proteomes" id="UP000612266"/>
    </source>
</evidence>
<dbReference type="Pfam" id="PF05939">
    <property type="entry name" value="Phage_min_tail"/>
    <property type="match status" value="1"/>
</dbReference>
<dbReference type="Proteomes" id="UP000612266">
    <property type="component" value="Unassembled WGS sequence"/>
</dbReference>
<evidence type="ECO:0000313" key="1">
    <source>
        <dbReference type="EMBL" id="MBG2916140.1"/>
    </source>
</evidence>
<proteinExistence type="predicted"/>
<dbReference type="AlphaFoldDB" id="A0A8I1BN54"/>
<sequence>METFTWCPRVNPTEDVSYNTRKVKFGDGYEQVSGNGLNSRSQKWSMEFVGDEDYISAIRHFIDKHAGIKSFFWKPPLEPLGLYRCDEHKLIPNGAGNYTLSLVFIQAFKS</sequence>
<protein>
    <submittedName>
        <fullName evidence="1">Phage tail protein</fullName>
    </submittedName>
</protein>
<dbReference type="RefSeq" id="WP_109409628.1">
    <property type="nucleotide sequence ID" value="NZ_JADSJR010000034.1"/>
</dbReference>
<dbReference type="EMBL" id="JADSJR010000034">
    <property type="protein sequence ID" value="MBG2916140.1"/>
    <property type="molecule type" value="Genomic_DNA"/>
</dbReference>
<comment type="caution">
    <text evidence="1">The sequence shown here is derived from an EMBL/GenBank/DDBJ whole genome shotgun (WGS) entry which is preliminary data.</text>
</comment>
<accession>A0A8I1BN54</accession>
<reference evidence="1" key="1">
    <citation type="submission" date="2020-11" db="EMBL/GenBank/DDBJ databases">
        <title>Enhanced detection system for hospital associated transmission using whole genome sequencing surveillance.</title>
        <authorList>
            <person name="Harrison L.H."/>
            <person name="Van Tyne D."/>
            <person name="Marsh J.W."/>
            <person name="Griffith M.P."/>
            <person name="Snyder D.J."/>
            <person name="Cooper V.S."/>
            <person name="Mustapha M."/>
        </authorList>
    </citation>
    <scope>NUCLEOTIDE SEQUENCE</scope>
    <source>
        <strain evidence="1">PR00070</strain>
    </source>
</reference>
<organism evidence="1 2">
    <name type="scientific">Proteus terrae subsp. cibarius</name>
    <dbReference type="NCBI Taxonomy" id="626774"/>
    <lineage>
        <taxon>Bacteria</taxon>
        <taxon>Pseudomonadati</taxon>
        <taxon>Pseudomonadota</taxon>
        <taxon>Gammaproteobacteria</taxon>
        <taxon>Enterobacterales</taxon>
        <taxon>Morganellaceae</taxon>
        <taxon>Proteus</taxon>
    </lineage>
</organism>
<dbReference type="InterPro" id="IPR010265">
    <property type="entry name" value="Phage_lambda_TipM"/>
</dbReference>
<name>A0A8I1BN54_9GAMM</name>
<gene>
    <name evidence="1" type="ORF">I4901_17395</name>
</gene>